<evidence type="ECO:0000313" key="2">
    <source>
        <dbReference type="Proteomes" id="UP000032727"/>
    </source>
</evidence>
<name>A0AA36L2H9_ECOLX</name>
<dbReference type="Proteomes" id="UP000032727">
    <property type="component" value="Chromosome I"/>
</dbReference>
<proteinExistence type="predicted"/>
<reference evidence="1 2" key="1">
    <citation type="journal article" date="2014" name="PLoS ONE">
        <title>The complete genome sequence of Escherichia coli EC958: a high quality reference sequence for the globally disseminated multidrug resistant E. coli O25b:H4-ST131 clone.</title>
        <authorList>
            <person name="Forde B.M."/>
            <person name="Ben Zakour N.L."/>
            <person name="Stanton-Cook M."/>
            <person name="Phan M.D."/>
            <person name="Totsika M."/>
            <person name="Peters K.M."/>
            <person name="Chan K.G."/>
            <person name="Schembri M.A."/>
            <person name="Upton M."/>
            <person name="Beatson S.A."/>
        </authorList>
    </citation>
    <scope>NUCLEOTIDE SEQUENCE [LARGE SCALE GENOMIC DNA]</scope>
    <source>
        <strain evidence="1 2">EC958</strain>
    </source>
</reference>
<dbReference type="EMBL" id="HG941718">
    <property type="protein sequence ID" value="CDN84874.1"/>
    <property type="molecule type" value="Genomic_DNA"/>
</dbReference>
<sequence length="67" mass="8043">MGWRHCFAVGRLYQQYRADQHKQEEQRLITSKQQNKASFLPPLSGYVSFVPEEHCRFFAHCWWLGIT</sequence>
<evidence type="ECO:0000313" key="1">
    <source>
        <dbReference type="EMBL" id="CDN84874.1"/>
    </source>
</evidence>
<dbReference type="AlphaFoldDB" id="A0AA36L2H9"/>
<dbReference type="KEGG" id="ecos:EC958_5187"/>
<organism evidence="1 2">
    <name type="scientific">Escherichia coli O25b:H4-ST131</name>
    <dbReference type="NCBI Taxonomy" id="941322"/>
    <lineage>
        <taxon>Bacteria</taxon>
        <taxon>Pseudomonadati</taxon>
        <taxon>Pseudomonadota</taxon>
        <taxon>Gammaproteobacteria</taxon>
        <taxon>Enterobacterales</taxon>
        <taxon>Enterobacteriaceae</taxon>
        <taxon>Escherichia</taxon>
    </lineage>
</organism>
<accession>A0AA36L2H9</accession>
<protein>
    <submittedName>
        <fullName evidence="1">Uncharacterized protein</fullName>
    </submittedName>
</protein>
<gene>
    <name evidence="1" type="ORF">EC958_5187</name>
</gene>